<dbReference type="EMBL" id="JABVXQ010000011">
    <property type="protein sequence ID" value="KAF6085921.1"/>
    <property type="molecule type" value="Genomic_DNA"/>
</dbReference>
<dbReference type="InterPro" id="IPR041263">
    <property type="entry name" value="Gasdermin_PUB"/>
</dbReference>
<dbReference type="PANTHER" id="PTHR15207">
    <property type="entry name" value="NONSYNDROMIC HEARING IMPAIRMENT PROTEIN"/>
    <property type="match status" value="1"/>
</dbReference>
<dbReference type="AlphaFoldDB" id="A0A833Z7U4"/>
<organism evidence="2 3">
    <name type="scientific">Phyllostomus discolor</name>
    <name type="common">pale spear-nosed bat</name>
    <dbReference type="NCBI Taxonomy" id="89673"/>
    <lineage>
        <taxon>Eukaryota</taxon>
        <taxon>Metazoa</taxon>
        <taxon>Chordata</taxon>
        <taxon>Craniata</taxon>
        <taxon>Vertebrata</taxon>
        <taxon>Euteleostomi</taxon>
        <taxon>Mammalia</taxon>
        <taxon>Eutheria</taxon>
        <taxon>Laurasiatheria</taxon>
        <taxon>Chiroptera</taxon>
        <taxon>Yangochiroptera</taxon>
        <taxon>Phyllostomidae</taxon>
        <taxon>Phyllostominae</taxon>
        <taxon>Phyllostomus</taxon>
    </lineage>
</organism>
<evidence type="ECO:0000313" key="2">
    <source>
        <dbReference type="EMBL" id="KAF6085921.1"/>
    </source>
</evidence>
<evidence type="ECO:0000313" key="3">
    <source>
        <dbReference type="Proteomes" id="UP000664940"/>
    </source>
</evidence>
<dbReference type="PANTHER" id="PTHR15207:SF1">
    <property type="entry name" value="GASDERMIN-E"/>
    <property type="match status" value="1"/>
</dbReference>
<dbReference type="Pfam" id="PF17708">
    <property type="entry name" value="Gasdermin_C"/>
    <property type="match status" value="1"/>
</dbReference>
<dbReference type="GO" id="GO:0005737">
    <property type="term" value="C:cytoplasm"/>
    <property type="evidence" value="ECO:0007669"/>
    <property type="project" value="TreeGrafter"/>
</dbReference>
<evidence type="ECO:0000259" key="1">
    <source>
        <dbReference type="Pfam" id="PF17708"/>
    </source>
</evidence>
<accession>A0A833Z7U4</accession>
<name>A0A833Z7U4_9CHIR</name>
<protein>
    <submittedName>
        <fullName evidence="2">Gasdermin E</fullName>
    </submittedName>
</protein>
<dbReference type="Proteomes" id="UP000664940">
    <property type="component" value="Unassembled WGS sequence"/>
</dbReference>
<dbReference type="GO" id="GO:0012501">
    <property type="term" value="P:programmed cell death"/>
    <property type="evidence" value="ECO:0007669"/>
    <property type="project" value="InterPro"/>
</dbReference>
<proteinExistence type="predicted"/>
<dbReference type="InterPro" id="IPR042377">
    <property type="entry name" value="GSDME"/>
</dbReference>
<feature type="domain" description="Gasdermin PUB" evidence="1">
    <location>
        <begin position="2"/>
        <end position="112"/>
    </location>
</feature>
<gene>
    <name evidence="2" type="ORF">HJG60_005970</name>
</gene>
<comment type="caution">
    <text evidence="2">The sequence shown here is derived from an EMBL/GenBank/DDBJ whole genome shotgun (WGS) entry which is preliminary data.</text>
</comment>
<sequence length="141" mass="14657">MAFLQLVGCSVQGECPGPQGVVSNQKLFSTAYFLVSALAEMPDNAAALLGTCCKLQIIPTLCHLLQALSAGGDPDLDDTALAPLRDAERFGIAQCLLATAGVALERRQSSVKAVTGQVPNISPLVLYVSLSGLHALGRAHQ</sequence>
<reference evidence="2 3" key="1">
    <citation type="journal article" date="2020" name="Nature">
        <title>Six reference-quality genomes reveal evolution of bat adaptations.</title>
        <authorList>
            <person name="Jebb D."/>
            <person name="Huang Z."/>
            <person name="Pippel M."/>
            <person name="Hughes G.M."/>
            <person name="Lavrichenko K."/>
            <person name="Devanna P."/>
            <person name="Winkler S."/>
            <person name="Jermiin L.S."/>
            <person name="Skirmuntt E.C."/>
            <person name="Katzourakis A."/>
            <person name="Burkitt-Gray L."/>
            <person name="Ray D.A."/>
            <person name="Sullivan K.A.M."/>
            <person name="Roscito J.G."/>
            <person name="Kirilenko B.M."/>
            <person name="Davalos L.M."/>
            <person name="Corthals A.P."/>
            <person name="Power M.L."/>
            <person name="Jones G."/>
            <person name="Ransome R.D."/>
            <person name="Dechmann D.K.N."/>
            <person name="Locatelli A.G."/>
            <person name="Puechmaille S.J."/>
            <person name="Fedrigo O."/>
            <person name="Jarvis E.D."/>
            <person name="Hiller M."/>
            <person name="Vernes S.C."/>
            <person name="Myers E.W."/>
            <person name="Teeling E.C."/>
        </authorList>
    </citation>
    <scope>NUCLEOTIDE SEQUENCE [LARGE SCALE GENOMIC DNA]</scope>
    <source>
        <strain evidence="2">Bat1K_MPI-CBG_1</strain>
    </source>
</reference>